<proteinExistence type="predicted"/>
<dbReference type="EMBL" id="CP113432">
    <property type="protein sequence ID" value="WAI48959.1"/>
    <property type="molecule type" value="Genomic_DNA"/>
</dbReference>
<keyword evidence="2" id="KW-1185">Reference proteome</keyword>
<reference evidence="1" key="1">
    <citation type="submission" date="2022-11" db="EMBL/GenBank/DDBJ databases">
        <title>Pseudomonas triclosanedens sp. nov., a triclosan degrader isolated from activated sludge.</title>
        <authorList>
            <person name="Yin Y."/>
            <person name="Lu Z."/>
        </authorList>
    </citation>
    <scope>NUCLEOTIDE SEQUENCE</scope>
    <source>
        <strain evidence="1">ZM23</strain>
    </source>
</reference>
<name>A0ABY6ZVY9_9PSED</name>
<accession>A0ABY6ZVY9</accession>
<sequence>MKRQSRTLAVNADKHAEHIDDVMIEISQSSYWRTQLLQAQYNVRLLISSDCSEQIPPYIQEPLRKYNLRYCVSKVTDCPDEFLEGTVTFKFEAPEHPALVRYSGNTPIDSDTAH</sequence>
<dbReference type="RefSeq" id="WP_254472420.1">
    <property type="nucleotide sequence ID" value="NZ_CP113432.1"/>
</dbReference>
<evidence type="ECO:0000313" key="1">
    <source>
        <dbReference type="EMBL" id="WAI48959.1"/>
    </source>
</evidence>
<dbReference type="Proteomes" id="UP001163624">
    <property type="component" value="Chromosome"/>
</dbReference>
<evidence type="ECO:0000313" key="2">
    <source>
        <dbReference type="Proteomes" id="UP001163624"/>
    </source>
</evidence>
<gene>
    <name evidence="1" type="ORF">OU419_24950</name>
</gene>
<organism evidence="1 2">
    <name type="scientific">Pseudomonas triclosanedens</name>
    <dbReference type="NCBI Taxonomy" id="2961893"/>
    <lineage>
        <taxon>Bacteria</taxon>
        <taxon>Pseudomonadati</taxon>
        <taxon>Pseudomonadota</taxon>
        <taxon>Gammaproteobacteria</taxon>
        <taxon>Pseudomonadales</taxon>
        <taxon>Pseudomonadaceae</taxon>
        <taxon>Pseudomonas</taxon>
    </lineage>
</organism>
<protein>
    <submittedName>
        <fullName evidence="1">Uncharacterized protein</fullName>
    </submittedName>
</protein>